<dbReference type="EMBL" id="CM009299">
    <property type="protein sequence ID" value="RQO97077.1"/>
    <property type="molecule type" value="Genomic_DNA"/>
</dbReference>
<gene>
    <name evidence="1" type="ORF">POPTR_010G220050</name>
</gene>
<proteinExistence type="predicted"/>
<reference evidence="1 2" key="1">
    <citation type="journal article" date="2006" name="Science">
        <title>The genome of black cottonwood, Populus trichocarpa (Torr. &amp; Gray).</title>
        <authorList>
            <person name="Tuskan G.A."/>
            <person name="Difazio S."/>
            <person name="Jansson S."/>
            <person name="Bohlmann J."/>
            <person name="Grigoriev I."/>
            <person name="Hellsten U."/>
            <person name="Putnam N."/>
            <person name="Ralph S."/>
            <person name="Rombauts S."/>
            <person name="Salamov A."/>
            <person name="Schein J."/>
            <person name="Sterck L."/>
            <person name="Aerts A."/>
            <person name="Bhalerao R.R."/>
            <person name="Bhalerao R.P."/>
            <person name="Blaudez D."/>
            <person name="Boerjan W."/>
            <person name="Brun A."/>
            <person name="Brunner A."/>
            <person name="Busov V."/>
            <person name="Campbell M."/>
            <person name="Carlson J."/>
            <person name="Chalot M."/>
            <person name="Chapman J."/>
            <person name="Chen G.L."/>
            <person name="Cooper D."/>
            <person name="Coutinho P.M."/>
            <person name="Couturier J."/>
            <person name="Covert S."/>
            <person name="Cronk Q."/>
            <person name="Cunningham R."/>
            <person name="Davis J."/>
            <person name="Degroeve S."/>
            <person name="Dejardin A."/>
            <person name="Depamphilis C."/>
            <person name="Detter J."/>
            <person name="Dirks B."/>
            <person name="Dubchak I."/>
            <person name="Duplessis S."/>
            <person name="Ehlting J."/>
            <person name="Ellis B."/>
            <person name="Gendler K."/>
            <person name="Goodstein D."/>
            <person name="Gribskov M."/>
            <person name="Grimwood J."/>
            <person name="Groover A."/>
            <person name="Gunter L."/>
            <person name="Hamberger B."/>
            <person name="Heinze B."/>
            <person name="Helariutta Y."/>
            <person name="Henrissat B."/>
            <person name="Holligan D."/>
            <person name="Holt R."/>
            <person name="Huang W."/>
            <person name="Islam-Faridi N."/>
            <person name="Jones S."/>
            <person name="Jones-Rhoades M."/>
            <person name="Jorgensen R."/>
            <person name="Joshi C."/>
            <person name="Kangasjarvi J."/>
            <person name="Karlsson J."/>
            <person name="Kelleher C."/>
            <person name="Kirkpatrick R."/>
            <person name="Kirst M."/>
            <person name="Kohler A."/>
            <person name="Kalluri U."/>
            <person name="Larimer F."/>
            <person name="Leebens-Mack J."/>
            <person name="Leple J.C."/>
            <person name="Locascio P."/>
            <person name="Lou Y."/>
            <person name="Lucas S."/>
            <person name="Martin F."/>
            <person name="Montanini B."/>
            <person name="Napoli C."/>
            <person name="Nelson D.R."/>
            <person name="Nelson C."/>
            <person name="Nieminen K."/>
            <person name="Nilsson O."/>
            <person name="Pereda V."/>
            <person name="Peter G."/>
            <person name="Philippe R."/>
            <person name="Pilate G."/>
            <person name="Poliakov A."/>
            <person name="Razumovskaya J."/>
            <person name="Richardson P."/>
            <person name="Rinaldi C."/>
            <person name="Ritland K."/>
            <person name="Rouze P."/>
            <person name="Ryaboy D."/>
            <person name="Schmutz J."/>
            <person name="Schrader J."/>
            <person name="Segerman B."/>
            <person name="Shin H."/>
            <person name="Siddiqui A."/>
            <person name="Sterky F."/>
            <person name="Terry A."/>
            <person name="Tsai C.J."/>
            <person name="Uberbacher E."/>
            <person name="Unneberg P."/>
            <person name="Vahala J."/>
            <person name="Wall K."/>
            <person name="Wessler S."/>
            <person name="Yang G."/>
            <person name="Yin T."/>
            <person name="Douglas C."/>
            <person name="Marra M."/>
            <person name="Sandberg G."/>
            <person name="Van de Peer Y."/>
            <person name="Rokhsar D."/>
        </authorList>
    </citation>
    <scope>NUCLEOTIDE SEQUENCE [LARGE SCALE GENOMIC DNA]</scope>
    <source>
        <strain evidence="2">cv. Nisqually</strain>
    </source>
</reference>
<accession>A0A3N7FNP4</accession>
<sequence length="107" mass="12460">MPEFVLSIRTTTPALSLFDEYSQSYFIRLCYTKLLLPIIPDFSLTSLFTSGCLKIQLKSYKPFGLFYHFSKISHVRLSAVSVKCLIKPNSERQINKFLSFFFLNMNK</sequence>
<name>A0A3N7FNP4_POPTR</name>
<keyword evidence="2" id="KW-1185">Reference proteome</keyword>
<organism evidence="1 2">
    <name type="scientific">Populus trichocarpa</name>
    <name type="common">Western balsam poplar</name>
    <name type="synonym">Populus balsamifera subsp. trichocarpa</name>
    <dbReference type="NCBI Taxonomy" id="3694"/>
    <lineage>
        <taxon>Eukaryota</taxon>
        <taxon>Viridiplantae</taxon>
        <taxon>Streptophyta</taxon>
        <taxon>Embryophyta</taxon>
        <taxon>Tracheophyta</taxon>
        <taxon>Spermatophyta</taxon>
        <taxon>Magnoliopsida</taxon>
        <taxon>eudicotyledons</taxon>
        <taxon>Gunneridae</taxon>
        <taxon>Pentapetalae</taxon>
        <taxon>rosids</taxon>
        <taxon>fabids</taxon>
        <taxon>Malpighiales</taxon>
        <taxon>Salicaceae</taxon>
        <taxon>Saliceae</taxon>
        <taxon>Populus</taxon>
    </lineage>
</organism>
<dbReference type="InParanoid" id="A0A3N7FNP4"/>
<dbReference type="AlphaFoldDB" id="A0A3N7FNP4"/>
<evidence type="ECO:0000313" key="1">
    <source>
        <dbReference type="EMBL" id="RQO97077.1"/>
    </source>
</evidence>
<dbReference type="Proteomes" id="UP000006729">
    <property type="component" value="Chromosome 10"/>
</dbReference>
<evidence type="ECO:0000313" key="2">
    <source>
        <dbReference type="Proteomes" id="UP000006729"/>
    </source>
</evidence>
<protein>
    <submittedName>
        <fullName evidence="1">Uncharacterized protein</fullName>
    </submittedName>
</protein>